<dbReference type="GO" id="GO:0000287">
    <property type="term" value="F:magnesium ion binding"/>
    <property type="evidence" value="ECO:0007669"/>
    <property type="project" value="TreeGrafter"/>
</dbReference>
<evidence type="ECO:0000313" key="1">
    <source>
        <dbReference type="EMBL" id="KJY54925.1"/>
    </source>
</evidence>
<dbReference type="SFLD" id="SFLDS00003">
    <property type="entry name" value="Haloacid_Dehalogenase"/>
    <property type="match status" value="1"/>
</dbReference>
<dbReference type="InterPro" id="IPR000150">
    <property type="entry name" value="Cof"/>
</dbReference>
<dbReference type="PROSITE" id="PS01229">
    <property type="entry name" value="COF_2"/>
    <property type="match status" value="1"/>
</dbReference>
<dbReference type="PANTHER" id="PTHR10000">
    <property type="entry name" value="PHOSPHOSERINE PHOSPHATASE"/>
    <property type="match status" value="1"/>
</dbReference>
<dbReference type="GO" id="GO:0005829">
    <property type="term" value="C:cytosol"/>
    <property type="evidence" value="ECO:0007669"/>
    <property type="project" value="TreeGrafter"/>
</dbReference>
<dbReference type="Proteomes" id="UP000033612">
    <property type="component" value="Unassembled WGS sequence"/>
</dbReference>
<keyword evidence="1" id="KW-0378">Hydrolase</keyword>
<dbReference type="NCBIfam" id="TIGR00099">
    <property type="entry name" value="Cof-subfamily"/>
    <property type="match status" value="1"/>
</dbReference>
<dbReference type="SUPFAM" id="SSF56784">
    <property type="entry name" value="HAD-like"/>
    <property type="match status" value="1"/>
</dbReference>
<proteinExistence type="predicted"/>
<gene>
    <name evidence="1" type="ORF">JF75_19350</name>
</gene>
<evidence type="ECO:0000313" key="2">
    <source>
        <dbReference type="Proteomes" id="UP000033612"/>
    </source>
</evidence>
<dbReference type="InterPro" id="IPR036412">
    <property type="entry name" value="HAD-like_sf"/>
</dbReference>
<dbReference type="HOGENOM" id="CLU_044146_0_2_9"/>
<dbReference type="Gene3D" id="3.40.50.1000">
    <property type="entry name" value="HAD superfamily/HAD-like"/>
    <property type="match status" value="1"/>
</dbReference>
<dbReference type="CDD" id="cd07516">
    <property type="entry name" value="HAD_Pase"/>
    <property type="match status" value="1"/>
</dbReference>
<protein>
    <submittedName>
        <fullName evidence="1">HAD-superfamily hydrolase</fullName>
    </submittedName>
</protein>
<accession>A0A0F4L8K6</accession>
<dbReference type="SFLD" id="SFLDG01140">
    <property type="entry name" value="C2.B:_Phosphomannomutase_and_P"/>
    <property type="match status" value="1"/>
</dbReference>
<dbReference type="InterPro" id="IPR006379">
    <property type="entry name" value="HAD-SF_hydro_IIB"/>
</dbReference>
<reference evidence="1 2" key="1">
    <citation type="submission" date="2015-01" db="EMBL/GenBank/DDBJ databases">
        <title>Comparative genomics of the lactic acid bacteria isolated from the honey bee gut.</title>
        <authorList>
            <person name="Ellegaard K.M."/>
            <person name="Tamarit D."/>
            <person name="Javelind E."/>
            <person name="Olofsson T."/>
            <person name="Andersson S.G."/>
            <person name="Vasquez A."/>
        </authorList>
    </citation>
    <scope>NUCLEOTIDE SEQUENCE [LARGE SCALE GENOMIC DNA]</scope>
    <source>
        <strain evidence="1 2">Hma2</strain>
    </source>
</reference>
<dbReference type="NCBIfam" id="TIGR01484">
    <property type="entry name" value="HAD-SF-IIB"/>
    <property type="match status" value="1"/>
</dbReference>
<dbReference type="Gene3D" id="3.30.1240.10">
    <property type="match status" value="1"/>
</dbReference>
<comment type="caution">
    <text evidence="1">The sequence shown here is derived from an EMBL/GenBank/DDBJ whole genome shotgun (WGS) entry which is preliminary data.</text>
</comment>
<organism evidence="1 2">
    <name type="scientific">Lactobacillus kimbladii</name>
    <dbReference type="NCBI Taxonomy" id="1218506"/>
    <lineage>
        <taxon>Bacteria</taxon>
        <taxon>Bacillati</taxon>
        <taxon>Bacillota</taxon>
        <taxon>Bacilli</taxon>
        <taxon>Lactobacillales</taxon>
        <taxon>Lactobacillaceae</taxon>
        <taxon>Lactobacillus</taxon>
    </lineage>
</organism>
<dbReference type="PANTHER" id="PTHR10000:SF8">
    <property type="entry name" value="HAD SUPERFAMILY HYDROLASE-LIKE, TYPE 3"/>
    <property type="match status" value="1"/>
</dbReference>
<dbReference type="OrthoDB" id="9790031at2"/>
<dbReference type="AlphaFoldDB" id="A0A0F4L8K6"/>
<dbReference type="PATRIC" id="fig|1218506.3.peg.2036"/>
<dbReference type="STRING" id="1218506.JF75_19350"/>
<dbReference type="RefSeq" id="WP_046332854.1">
    <property type="nucleotide sequence ID" value="NZ_JBHTBO010000012.1"/>
</dbReference>
<sequence length="263" mass="29182">MGILIFSDIDGTLINSKQEVTPKTKLAIRKQIIKGNVFVPVSARMPKAIMSVVGEITKSCPMVAYNGALVLDEMGHILDSLFMSSSKAAKICSYIEGKNNGVVWNVYSDDNWYYFPGNNNDLVENEEKIVKFKAQPSSITEIAQLKNVHKILLMGTPDLLDATQKELRRLYPELYIVKSAANLLEVVVKRVSKGQGVKVIAQAFGMELKDCWAFGDNYNDEKMLQSVGHPVIMGNAPEDLKKKFRTTLDNNHDGIAAVLDSLN</sequence>
<keyword evidence="2" id="KW-1185">Reference proteome</keyword>
<dbReference type="InterPro" id="IPR023214">
    <property type="entry name" value="HAD_sf"/>
</dbReference>
<dbReference type="GO" id="GO:0016791">
    <property type="term" value="F:phosphatase activity"/>
    <property type="evidence" value="ECO:0007669"/>
    <property type="project" value="UniProtKB-ARBA"/>
</dbReference>
<dbReference type="Pfam" id="PF08282">
    <property type="entry name" value="Hydrolase_3"/>
    <property type="match status" value="1"/>
</dbReference>
<dbReference type="EMBL" id="JXLH01000029">
    <property type="protein sequence ID" value="KJY54925.1"/>
    <property type="molecule type" value="Genomic_DNA"/>
</dbReference>
<name>A0A0F4L8K6_9LACO</name>